<keyword evidence="4" id="KW-1185">Reference proteome</keyword>
<proteinExistence type="predicted"/>
<name>A0A512C003_9HYPH</name>
<dbReference type="NCBIfam" id="TIGR00229">
    <property type="entry name" value="sensory_box"/>
    <property type="match status" value="1"/>
</dbReference>
<comment type="caution">
    <text evidence="3">The sequence shown here is derived from an EMBL/GenBank/DDBJ whole genome shotgun (WGS) entry which is preliminary data.</text>
</comment>
<dbReference type="Pfam" id="PF08447">
    <property type="entry name" value="PAS_3"/>
    <property type="match status" value="1"/>
</dbReference>
<sequence length="313" mass="35517">MTASASSMQAHAAIDAAMQKVVASSIETSVDARLSVILEGIGDAFYALDRNWRFTYINRAAEAFYRTPRESMLGQVIWDVFPWSDGTDLRARYERVFLSGVAESFDGNAVSSPDRYVEFHVFPYNGGVAVSFRDWTERRRAEEELRETQARLSALADNLPVGMVFQMLEGDNFYARRFIYLSASCERLNGIPADRALENPFLLYELLLPEHRERMFAKQVESFHLRQPFDIEVALRHAQTGEVRWQRLVATPRELPTDLAGLGWNPNRHHRSQARRRTPEASRQRVESPGEEHPGDRAVAGGAELPEASSQRG</sequence>
<dbReference type="Pfam" id="PF08448">
    <property type="entry name" value="PAS_4"/>
    <property type="match status" value="1"/>
</dbReference>
<feature type="compositionally biased region" description="Basic residues" evidence="1">
    <location>
        <begin position="267"/>
        <end position="276"/>
    </location>
</feature>
<feature type="domain" description="PAS" evidence="2">
    <location>
        <begin position="148"/>
        <end position="215"/>
    </location>
</feature>
<evidence type="ECO:0000259" key="2">
    <source>
        <dbReference type="PROSITE" id="PS50112"/>
    </source>
</evidence>
<feature type="domain" description="PAS" evidence="2">
    <location>
        <begin position="30"/>
        <end position="100"/>
    </location>
</feature>
<dbReference type="Gene3D" id="3.30.450.20">
    <property type="entry name" value="PAS domain"/>
    <property type="match status" value="2"/>
</dbReference>
<dbReference type="PROSITE" id="PS50112">
    <property type="entry name" value="PAS"/>
    <property type="match status" value="2"/>
</dbReference>
<dbReference type="InterPro" id="IPR035965">
    <property type="entry name" value="PAS-like_dom_sf"/>
</dbReference>
<dbReference type="InterPro" id="IPR013655">
    <property type="entry name" value="PAS_fold_3"/>
</dbReference>
<dbReference type="InterPro" id="IPR000014">
    <property type="entry name" value="PAS"/>
</dbReference>
<feature type="region of interest" description="Disordered" evidence="1">
    <location>
        <begin position="259"/>
        <end position="313"/>
    </location>
</feature>
<gene>
    <name evidence="3" type="ORF">MAE02_52350</name>
</gene>
<dbReference type="AlphaFoldDB" id="A0A512C003"/>
<dbReference type="SUPFAM" id="SSF55785">
    <property type="entry name" value="PYP-like sensor domain (PAS domain)"/>
    <property type="match status" value="2"/>
</dbReference>
<dbReference type="InterPro" id="IPR013656">
    <property type="entry name" value="PAS_4"/>
</dbReference>
<evidence type="ECO:0000313" key="4">
    <source>
        <dbReference type="Proteomes" id="UP000321085"/>
    </source>
</evidence>
<dbReference type="Proteomes" id="UP000321085">
    <property type="component" value="Unassembled WGS sequence"/>
</dbReference>
<evidence type="ECO:0000313" key="3">
    <source>
        <dbReference type="EMBL" id="GEO17539.1"/>
    </source>
</evidence>
<dbReference type="CDD" id="cd00130">
    <property type="entry name" value="PAS"/>
    <property type="match status" value="2"/>
</dbReference>
<accession>A0A512C003</accession>
<organism evidence="3 4">
    <name type="scientific">Microvirga aerophila</name>
    <dbReference type="NCBI Taxonomy" id="670291"/>
    <lineage>
        <taxon>Bacteria</taxon>
        <taxon>Pseudomonadati</taxon>
        <taxon>Pseudomonadota</taxon>
        <taxon>Alphaproteobacteria</taxon>
        <taxon>Hyphomicrobiales</taxon>
        <taxon>Methylobacteriaceae</taxon>
        <taxon>Microvirga</taxon>
    </lineage>
</organism>
<feature type="compositionally biased region" description="Basic and acidic residues" evidence="1">
    <location>
        <begin position="277"/>
        <end position="296"/>
    </location>
</feature>
<dbReference type="RefSeq" id="WP_147022465.1">
    <property type="nucleotide sequence ID" value="NZ_BJYU01000109.1"/>
</dbReference>
<protein>
    <recommendedName>
        <fullName evidence="2">PAS domain-containing protein</fullName>
    </recommendedName>
</protein>
<evidence type="ECO:0000256" key="1">
    <source>
        <dbReference type="SAM" id="MobiDB-lite"/>
    </source>
</evidence>
<dbReference type="EMBL" id="BJYU01000109">
    <property type="protein sequence ID" value="GEO17539.1"/>
    <property type="molecule type" value="Genomic_DNA"/>
</dbReference>
<dbReference type="SMART" id="SM00091">
    <property type="entry name" value="PAS"/>
    <property type="match status" value="2"/>
</dbReference>
<reference evidence="3 4" key="1">
    <citation type="submission" date="2019-07" db="EMBL/GenBank/DDBJ databases">
        <title>Whole genome shotgun sequence of Microvirga aerophila NBRC 106136.</title>
        <authorList>
            <person name="Hosoyama A."/>
            <person name="Uohara A."/>
            <person name="Ohji S."/>
            <person name="Ichikawa N."/>
        </authorList>
    </citation>
    <scope>NUCLEOTIDE SEQUENCE [LARGE SCALE GENOMIC DNA]</scope>
    <source>
        <strain evidence="3 4">NBRC 106136</strain>
    </source>
</reference>